<dbReference type="RefSeq" id="WP_121922246.1">
    <property type="nucleotide sequence ID" value="NZ_REFO01000005.1"/>
</dbReference>
<evidence type="ECO:0000313" key="1">
    <source>
        <dbReference type="EMBL" id="RMB00051.1"/>
    </source>
</evidence>
<accession>A0A3M0BR89</accession>
<dbReference type="AlphaFoldDB" id="A0A3M0BR89"/>
<comment type="caution">
    <text evidence="1">The sequence shown here is derived from an EMBL/GenBank/DDBJ whole genome shotgun (WGS) entry which is preliminary data.</text>
</comment>
<evidence type="ECO:0000313" key="2">
    <source>
        <dbReference type="Proteomes" id="UP000280842"/>
    </source>
</evidence>
<keyword evidence="2" id="KW-1185">Reference proteome</keyword>
<organism evidence="1 2">
    <name type="scientific">Hydrogenothermus marinus</name>
    <dbReference type="NCBI Taxonomy" id="133270"/>
    <lineage>
        <taxon>Bacteria</taxon>
        <taxon>Pseudomonadati</taxon>
        <taxon>Aquificota</taxon>
        <taxon>Aquificia</taxon>
        <taxon>Aquificales</taxon>
        <taxon>Hydrogenothermaceae</taxon>
        <taxon>Hydrogenothermus</taxon>
    </lineage>
</organism>
<sequence>MSKILDRLDYEDIERYRKILPHLKRIEKEKKIYLEDLINELISLGFAENEEEAKRLAEELDQLSLIVIGLDENFKKTWHRTVKTIENLELIVRLNHLKKEKNKK</sequence>
<dbReference type="EMBL" id="REFO01000005">
    <property type="protein sequence ID" value="RMB00051.1"/>
    <property type="molecule type" value="Genomic_DNA"/>
</dbReference>
<proteinExistence type="predicted"/>
<name>A0A3M0BR89_9AQUI</name>
<gene>
    <name evidence="1" type="ORF">CLV39_0064</name>
</gene>
<reference evidence="1 2" key="1">
    <citation type="submission" date="2018-10" db="EMBL/GenBank/DDBJ databases">
        <title>Genomic Encyclopedia of Archaeal and Bacterial Type Strains, Phase II (KMG-II): from individual species to whole genera.</title>
        <authorList>
            <person name="Goeker M."/>
        </authorList>
    </citation>
    <scope>NUCLEOTIDE SEQUENCE [LARGE SCALE GENOMIC DNA]</scope>
    <source>
        <strain evidence="1 2">VM1</strain>
    </source>
</reference>
<protein>
    <submittedName>
        <fullName evidence="1">Uncharacterized protein</fullName>
    </submittedName>
</protein>
<dbReference type="Proteomes" id="UP000280842">
    <property type="component" value="Unassembled WGS sequence"/>
</dbReference>